<proteinExistence type="predicted"/>
<protein>
    <submittedName>
        <fullName evidence="2">Uncharacterized protein</fullName>
    </submittedName>
</protein>
<evidence type="ECO:0000313" key="2">
    <source>
        <dbReference type="EMBL" id="MBO8431833.1"/>
    </source>
</evidence>
<accession>A0A9D9DSE1</accession>
<keyword evidence="1" id="KW-1133">Transmembrane helix</keyword>
<sequence>MRFDSLALVEQKEIIRKALQAYVASTNISAGKLYSVGVYDWMVVHGYVDVSDYPDAASFWEAHWNLTSYTSSLWTAYLDSPGKAVSGGLVGSSIWRKWYVWALIALAVFLLWKVFKK</sequence>
<reference evidence="2" key="2">
    <citation type="journal article" date="2021" name="PeerJ">
        <title>Extensive microbial diversity within the chicken gut microbiome revealed by metagenomics and culture.</title>
        <authorList>
            <person name="Gilroy R."/>
            <person name="Ravi A."/>
            <person name="Getino M."/>
            <person name="Pursley I."/>
            <person name="Horton D.L."/>
            <person name="Alikhan N.F."/>
            <person name="Baker D."/>
            <person name="Gharbi K."/>
            <person name="Hall N."/>
            <person name="Watson M."/>
            <person name="Adriaenssens E.M."/>
            <person name="Foster-Nyarko E."/>
            <person name="Jarju S."/>
            <person name="Secka A."/>
            <person name="Antonio M."/>
            <person name="Oren A."/>
            <person name="Chaudhuri R.R."/>
            <person name="La Ragione R."/>
            <person name="Hildebrand F."/>
            <person name="Pallen M.J."/>
        </authorList>
    </citation>
    <scope>NUCLEOTIDE SEQUENCE</scope>
    <source>
        <strain evidence="2">2889</strain>
    </source>
</reference>
<name>A0A9D9DSE1_9BACT</name>
<comment type="caution">
    <text evidence="2">The sequence shown here is derived from an EMBL/GenBank/DDBJ whole genome shotgun (WGS) entry which is preliminary data.</text>
</comment>
<keyword evidence="1" id="KW-0812">Transmembrane</keyword>
<dbReference type="Proteomes" id="UP000823612">
    <property type="component" value="Unassembled WGS sequence"/>
</dbReference>
<organism evidence="2 3">
    <name type="scientific">Candidatus Pullibacteroides excrementavium</name>
    <dbReference type="NCBI Taxonomy" id="2840905"/>
    <lineage>
        <taxon>Bacteria</taxon>
        <taxon>Pseudomonadati</taxon>
        <taxon>Bacteroidota</taxon>
        <taxon>Bacteroidia</taxon>
        <taxon>Bacteroidales</taxon>
        <taxon>Candidatus Pullibacteroides</taxon>
    </lineage>
</organism>
<dbReference type="EMBL" id="JADIMZ010000011">
    <property type="protein sequence ID" value="MBO8431833.1"/>
    <property type="molecule type" value="Genomic_DNA"/>
</dbReference>
<evidence type="ECO:0000256" key="1">
    <source>
        <dbReference type="SAM" id="Phobius"/>
    </source>
</evidence>
<keyword evidence="1" id="KW-0472">Membrane</keyword>
<gene>
    <name evidence="2" type="ORF">IAB08_00860</name>
</gene>
<dbReference type="AlphaFoldDB" id="A0A9D9DSE1"/>
<evidence type="ECO:0000313" key="3">
    <source>
        <dbReference type="Proteomes" id="UP000823612"/>
    </source>
</evidence>
<reference evidence="2" key="1">
    <citation type="submission" date="2020-10" db="EMBL/GenBank/DDBJ databases">
        <authorList>
            <person name="Gilroy R."/>
        </authorList>
    </citation>
    <scope>NUCLEOTIDE SEQUENCE</scope>
    <source>
        <strain evidence="2">2889</strain>
    </source>
</reference>
<feature type="transmembrane region" description="Helical" evidence="1">
    <location>
        <begin position="98"/>
        <end position="115"/>
    </location>
</feature>